<organism evidence="1 2">
    <name type="scientific">Punica granatum</name>
    <name type="common">Pomegranate</name>
    <dbReference type="NCBI Taxonomy" id="22663"/>
    <lineage>
        <taxon>Eukaryota</taxon>
        <taxon>Viridiplantae</taxon>
        <taxon>Streptophyta</taxon>
        <taxon>Embryophyta</taxon>
        <taxon>Tracheophyta</taxon>
        <taxon>Spermatophyta</taxon>
        <taxon>Magnoliopsida</taxon>
        <taxon>eudicotyledons</taxon>
        <taxon>Gunneridae</taxon>
        <taxon>Pentapetalae</taxon>
        <taxon>rosids</taxon>
        <taxon>malvids</taxon>
        <taxon>Myrtales</taxon>
        <taxon>Lythraceae</taxon>
        <taxon>Punica</taxon>
    </lineage>
</organism>
<gene>
    <name evidence="1" type="ORF">CRG98_008449</name>
</gene>
<evidence type="ECO:0000313" key="2">
    <source>
        <dbReference type="Proteomes" id="UP000233551"/>
    </source>
</evidence>
<accession>A0A2I0KRP9</accession>
<evidence type="ECO:0008006" key="3">
    <source>
        <dbReference type="Google" id="ProtNLM"/>
    </source>
</evidence>
<dbReference type="EMBL" id="PGOL01000396">
    <property type="protein sequence ID" value="PKI71151.1"/>
    <property type="molecule type" value="Genomic_DNA"/>
</dbReference>
<comment type="caution">
    <text evidence="1">The sequence shown here is derived from an EMBL/GenBank/DDBJ whole genome shotgun (WGS) entry which is preliminary data.</text>
</comment>
<evidence type="ECO:0000313" key="1">
    <source>
        <dbReference type="EMBL" id="PKI71151.1"/>
    </source>
</evidence>
<sequence length="243" mass="26685">MSQCASPEVSEPALTLRKHKNEGPIWYGLCGDGGASDTCAYKVEFAGGSLRRGECVHLAEGWRRESEGEWPFCAHDCDEHSSFDPFILKCIIVWCLWLENSRLMFDRKPPLVDLVTSQILKVSADIDVVFGSDQSLSAGSLLQLNDQNREAHPPVEWSKLRDEHIEVDGAAKQRGSRTWLFGAAVAFDHKGEIKELLVEKVIGEDPIVAEALACRVGLLLAVACEGRAPAILSDCLDLVQVGL</sequence>
<reference evidence="1 2" key="1">
    <citation type="submission" date="2017-11" db="EMBL/GenBank/DDBJ databases">
        <title>De-novo sequencing of pomegranate (Punica granatum L.) genome.</title>
        <authorList>
            <person name="Akparov Z."/>
            <person name="Amiraslanov A."/>
            <person name="Hajiyeva S."/>
            <person name="Abbasov M."/>
            <person name="Kaur K."/>
            <person name="Hamwieh A."/>
            <person name="Solovyev V."/>
            <person name="Salamov A."/>
            <person name="Braich B."/>
            <person name="Kosarev P."/>
            <person name="Mahmoud A."/>
            <person name="Hajiyev E."/>
            <person name="Babayeva S."/>
            <person name="Izzatullayeva V."/>
            <person name="Mammadov A."/>
            <person name="Mammadov A."/>
            <person name="Sharifova S."/>
            <person name="Ojaghi J."/>
            <person name="Eynullazada K."/>
            <person name="Bayramov B."/>
            <person name="Abdulazimova A."/>
            <person name="Shahmuradov I."/>
        </authorList>
    </citation>
    <scope>NUCLEOTIDE SEQUENCE [LARGE SCALE GENOMIC DNA]</scope>
    <source>
        <strain evidence="2">cv. AG2017</strain>
        <tissue evidence="1">Leaf</tissue>
    </source>
</reference>
<protein>
    <recommendedName>
        <fullName evidence="3">RNase H type-1 domain-containing protein</fullName>
    </recommendedName>
</protein>
<dbReference type="Proteomes" id="UP000233551">
    <property type="component" value="Unassembled WGS sequence"/>
</dbReference>
<dbReference type="AlphaFoldDB" id="A0A2I0KRP9"/>
<keyword evidence="2" id="KW-1185">Reference proteome</keyword>
<name>A0A2I0KRP9_PUNGR</name>
<proteinExistence type="predicted"/>